<dbReference type="InterPro" id="IPR057670">
    <property type="entry name" value="SH3_retrovirus"/>
</dbReference>
<sequence length="492" mass="54514">MTNEIQKQYDRLEDVPSIMLRMKDVYAVPDRHIRYAATKAFFGTKMAEGSSVQSHGITMLSLVEKLEDLKTGLNNDTYIDVILQSLPPSYDPFIVNYNMNGLEKSIHELINMLVQYVATTRKSKPSVLVGEASTSKAKGKGARRWKRKKGKGTAVTATASTGGAPPTAPKGKGKGKVGGSQQSKTNDVCIHCHGKGTGRGSVHNSSPTQVLQRSRKLSKDEMILRLGNGKAVAAEAVGSLSLVGKMTKKPFVGQSAIAKGLLDLVHTDVCGPLSIPARERFSYFIIFTDDHSRYGYVYLMRYKSEAFGRFIGYPKETAGYYFYDPAEQKIFVSRNAVFLERGFPSDDQRDEVLIEESSGEPPHNSTASFEPTVHTDGVPILRRSTRESRVPERYEFVGLTSQLDKDPKTYGESMSDIDSDKWLEAMKSKIDSMPNQVRTLIDPPKGVRPVGCKWVYKHKLGANGEVTAFKARLVAKGYTQRPGSTLRRPIRQ</sequence>
<protein>
    <recommendedName>
        <fullName evidence="7">Reverse transcriptase Ty1/copia-type domain-containing protein</fullName>
    </recommendedName>
</protein>
<organism evidence="6">
    <name type="scientific">Sesamum latifolium</name>
    <dbReference type="NCBI Taxonomy" id="2727402"/>
    <lineage>
        <taxon>Eukaryota</taxon>
        <taxon>Viridiplantae</taxon>
        <taxon>Streptophyta</taxon>
        <taxon>Embryophyta</taxon>
        <taxon>Tracheophyta</taxon>
        <taxon>Spermatophyta</taxon>
        <taxon>Magnoliopsida</taxon>
        <taxon>eudicotyledons</taxon>
        <taxon>Gunneridae</taxon>
        <taxon>Pentapetalae</taxon>
        <taxon>asterids</taxon>
        <taxon>lamiids</taxon>
        <taxon>Lamiales</taxon>
        <taxon>Pedaliaceae</taxon>
        <taxon>Sesamum</taxon>
    </lineage>
</organism>
<dbReference type="PANTHER" id="PTHR42648:SF27">
    <property type="entry name" value="RNA-DIRECTED DNA POLYMERASE"/>
    <property type="match status" value="1"/>
</dbReference>
<dbReference type="Pfam" id="PF25597">
    <property type="entry name" value="SH3_retrovirus"/>
    <property type="match status" value="1"/>
</dbReference>
<dbReference type="InterPro" id="IPR036397">
    <property type="entry name" value="RNaseH_sf"/>
</dbReference>
<dbReference type="InterPro" id="IPR039537">
    <property type="entry name" value="Retrotran_Ty1/copia-like"/>
</dbReference>
<keyword evidence="2" id="KW-0378">Hydrolase</keyword>
<evidence type="ECO:0000256" key="2">
    <source>
        <dbReference type="ARBA" id="ARBA00022801"/>
    </source>
</evidence>
<evidence type="ECO:0000313" key="6">
    <source>
        <dbReference type="EMBL" id="KAL0420367.1"/>
    </source>
</evidence>
<dbReference type="Pfam" id="PF07727">
    <property type="entry name" value="RVT_2"/>
    <property type="match status" value="1"/>
</dbReference>
<feature type="domain" description="Reverse transcriptase Ty1/copia-type" evidence="4">
    <location>
        <begin position="435"/>
        <end position="484"/>
    </location>
</feature>
<dbReference type="Gene3D" id="3.30.420.10">
    <property type="entry name" value="Ribonuclease H-like superfamily/Ribonuclease H"/>
    <property type="match status" value="1"/>
</dbReference>
<feature type="compositionally biased region" description="Basic residues" evidence="3">
    <location>
        <begin position="137"/>
        <end position="151"/>
    </location>
</feature>
<dbReference type="GO" id="GO:0003676">
    <property type="term" value="F:nucleic acid binding"/>
    <property type="evidence" value="ECO:0007669"/>
    <property type="project" value="InterPro"/>
</dbReference>
<dbReference type="InterPro" id="IPR012337">
    <property type="entry name" value="RNaseH-like_sf"/>
</dbReference>
<gene>
    <name evidence="6" type="ORF">Slati_3059600</name>
</gene>
<dbReference type="GO" id="GO:0046872">
    <property type="term" value="F:metal ion binding"/>
    <property type="evidence" value="ECO:0007669"/>
    <property type="project" value="UniProtKB-KW"/>
</dbReference>
<name>A0AAW2UU96_9LAMI</name>
<dbReference type="SUPFAM" id="SSF53098">
    <property type="entry name" value="Ribonuclease H-like"/>
    <property type="match status" value="1"/>
</dbReference>
<dbReference type="EMBL" id="JACGWN010000011">
    <property type="protein sequence ID" value="KAL0420367.1"/>
    <property type="molecule type" value="Genomic_DNA"/>
</dbReference>
<comment type="caution">
    <text evidence="6">The sequence shown here is derived from an EMBL/GenBank/DDBJ whole genome shotgun (WGS) entry which is preliminary data.</text>
</comment>
<evidence type="ECO:0008006" key="7">
    <source>
        <dbReference type="Google" id="ProtNLM"/>
    </source>
</evidence>
<dbReference type="PANTHER" id="PTHR42648">
    <property type="entry name" value="TRANSPOSASE, PUTATIVE-RELATED"/>
    <property type="match status" value="1"/>
</dbReference>
<dbReference type="Pfam" id="PF14223">
    <property type="entry name" value="Retrotran_gag_2"/>
    <property type="match status" value="1"/>
</dbReference>
<proteinExistence type="predicted"/>
<reference evidence="6" key="1">
    <citation type="submission" date="2020-06" db="EMBL/GenBank/DDBJ databases">
        <authorList>
            <person name="Li T."/>
            <person name="Hu X."/>
            <person name="Zhang T."/>
            <person name="Song X."/>
            <person name="Zhang H."/>
            <person name="Dai N."/>
            <person name="Sheng W."/>
            <person name="Hou X."/>
            <person name="Wei L."/>
        </authorList>
    </citation>
    <scope>NUCLEOTIDE SEQUENCE</scope>
    <source>
        <strain evidence="6">KEN1</strain>
        <tissue evidence="6">Leaf</tissue>
    </source>
</reference>
<evidence type="ECO:0000256" key="3">
    <source>
        <dbReference type="SAM" id="MobiDB-lite"/>
    </source>
</evidence>
<keyword evidence="1" id="KW-0479">Metal-binding</keyword>
<feature type="region of interest" description="Disordered" evidence="3">
    <location>
        <begin position="129"/>
        <end position="184"/>
    </location>
</feature>
<evidence type="ECO:0000256" key="1">
    <source>
        <dbReference type="ARBA" id="ARBA00022723"/>
    </source>
</evidence>
<dbReference type="InterPro" id="IPR013103">
    <property type="entry name" value="RVT_2"/>
</dbReference>
<feature type="domain" description="Retroviral polymerase SH3-like" evidence="5">
    <location>
        <begin position="308"/>
        <end position="348"/>
    </location>
</feature>
<dbReference type="AlphaFoldDB" id="A0AAW2UU96"/>
<dbReference type="GO" id="GO:0016787">
    <property type="term" value="F:hydrolase activity"/>
    <property type="evidence" value="ECO:0007669"/>
    <property type="project" value="UniProtKB-KW"/>
</dbReference>
<reference evidence="6" key="2">
    <citation type="journal article" date="2024" name="Plant">
        <title>Genomic evolution and insights into agronomic trait innovations of Sesamum species.</title>
        <authorList>
            <person name="Miao H."/>
            <person name="Wang L."/>
            <person name="Qu L."/>
            <person name="Liu H."/>
            <person name="Sun Y."/>
            <person name="Le M."/>
            <person name="Wang Q."/>
            <person name="Wei S."/>
            <person name="Zheng Y."/>
            <person name="Lin W."/>
            <person name="Duan Y."/>
            <person name="Cao H."/>
            <person name="Xiong S."/>
            <person name="Wang X."/>
            <person name="Wei L."/>
            <person name="Li C."/>
            <person name="Ma Q."/>
            <person name="Ju M."/>
            <person name="Zhao R."/>
            <person name="Li G."/>
            <person name="Mu C."/>
            <person name="Tian Q."/>
            <person name="Mei H."/>
            <person name="Zhang T."/>
            <person name="Gao T."/>
            <person name="Zhang H."/>
        </authorList>
    </citation>
    <scope>NUCLEOTIDE SEQUENCE</scope>
    <source>
        <strain evidence="6">KEN1</strain>
    </source>
</reference>
<accession>A0AAW2UU96</accession>
<feature type="compositionally biased region" description="Low complexity" evidence="3">
    <location>
        <begin position="152"/>
        <end position="165"/>
    </location>
</feature>
<evidence type="ECO:0000259" key="4">
    <source>
        <dbReference type="Pfam" id="PF07727"/>
    </source>
</evidence>
<evidence type="ECO:0000259" key="5">
    <source>
        <dbReference type="Pfam" id="PF25597"/>
    </source>
</evidence>